<dbReference type="InterPro" id="IPR017867">
    <property type="entry name" value="Tyr_phospatase_low_mol_wt"/>
</dbReference>
<proteinExistence type="inferred from homology"/>
<dbReference type="InterPro" id="IPR050438">
    <property type="entry name" value="LMW_PTPase"/>
</dbReference>
<dbReference type="SUPFAM" id="SSF52788">
    <property type="entry name" value="Phosphotyrosine protein phosphatases I"/>
    <property type="match status" value="1"/>
</dbReference>
<reference evidence="5" key="1">
    <citation type="submission" date="2019-08" db="EMBL/GenBank/DDBJ databases">
        <authorList>
            <person name="Kucharzyk K."/>
            <person name="Murdoch R.W."/>
            <person name="Higgins S."/>
            <person name="Loffler F."/>
        </authorList>
    </citation>
    <scope>NUCLEOTIDE SEQUENCE</scope>
</reference>
<dbReference type="CDD" id="cd16344">
    <property type="entry name" value="LMWPAP"/>
    <property type="match status" value="1"/>
</dbReference>
<accession>A0A645BTP8</accession>
<dbReference type="InterPro" id="IPR023485">
    <property type="entry name" value="Ptyr_pPase"/>
</dbReference>
<dbReference type="InterPro" id="IPR036196">
    <property type="entry name" value="Ptyr_pPase_sf"/>
</dbReference>
<dbReference type="PRINTS" id="PR00719">
    <property type="entry name" value="LMWPTPASE"/>
</dbReference>
<dbReference type="SMART" id="SM00226">
    <property type="entry name" value="LMWPc"/>
    <property type="match status" value="1"/>
</dbReference>
<dbReference type="GO" id="GO:0098627">
    <property type="term" value="F:protein arginine phosphatase activity"/>
    <property type="evidence" value="ECO:0007669"/>
    <property type="project" value="UniProtKB-EC"/>
</dbReference>
<keyword evidence="3" id="KW-0904">Protein phosphatase</keyword>
<organism evidence="5">
    <name type="scientific">bioreactor metagenome</name>
    <dbReference type="NCBI Taxonomy" id="1076179"/>
    <lineage>
        <taxon>unclassified sequences</taxon>
        <taxon>metagenomes</taxon>
        <taxon>ecological metagenomes</taxon>
    </lineage>
</organism>
<gene>
    <name evidence="5" type="primary">ywlE_1</name>
    <name evidence="5" type="ORF">SDC9_115680</name>
</gene>
<dbReference type="AlphaFoldDB" id="A0A645BTP8"/>
<evidence type="ECO:0000259" key="4">
    <source>
        <dbReference type="SMART" id="SM00226"/>
    </source>
</evidence>
<comment type="caution">
    <text evidence="5">The sequence shown here is derived from an EMBL/GenBank/DDBJ whole genome shotgun (WGS) entry which is preliminary data.</text>
</comment>
<dbReference type="EMBL" id="VSSQ01022435">
    <property type="protein sequence ID" value="MPM68746.1"/>
    <property type="molecule type" value="Genomic_DNA"/>
</dbReference>
<dbReference type="Pfam" id="PF01451">
    <property type="entry name" value="LMWPc"/>
    <property type="match status" value="1"/>
</dbReference>
<protein>
    <submittedName>
        <fullName evidence="5">Protein-arginine-phosphatase</fullName>
        <ecNumber evidence="5">3.9.1.2</ecNumber>
    </submittedName>
</protein>
<evidence type="ECO:0000256" key="1">
    <source>
        <dbReference type="ARBA" id="ARBA00011063"/>
    </source>
</evidence>
<dbReference type="Gene3D" id="3.40.50.2300">
    <property type="match status" value="1"/>
</dbReference>
<comment type="similarity">
    <text evidence="1">Belongs to the low molecular weight phosphotyrosine protein phosphatase family.</text>
</comment>
<dbReference type="PANTHER" id="PTHR11717:SF31">
    <property type="entry name" value="LOW MOLECULAR WEIGHT PROTEIN-TYROSINE-PHOSPHATASE ETP-RELATED"/>
    <property type="match status" value="1"/>
</dbReference>
<name>A0A645BTP8_9ZZZZ</name>
<evidence type="ECO:0000256" key="3">
    <source>
        <dbReference type="ARBA" id="ARBA00022912"/>
    </source>
</evidence>
<keyword evidence="2 5" id="KW-0378">Hydrolase</keyword>
<dbReference type="PANTHER" id="PTHR11717">
    <property type="entry name" value="LOW MOLECULAR WEIGHT PROTEIN TYROSINE PHOSPHATASE"/>
    <property type="match status" value="1"/>
</dbReference>
<sequence length="153" mass="16704">MKVVFVCTGNTCRSPMAEVFAELVFKNAKLDIQAQSRGLFVSESLPASDYAKLAVRNYGLSLENHMAKQLTKEDIEEADLILTMTIDHKKMLGNICPPEKLYTLKGYALGTDGDISDPFGQSPAIYLECAEEIIDCIGKVAGKLVGNQKGDVQ</sequence>
<evidence type="ECO:0000256" key="2">
    <source>
        <dbReference type="ARBA" id="ARBA00022801"/>
    </source>
</evidence>
<dbReference type="EC" id="3.9.1.2" evidence="5"/>
<dbReference type="GO" id="GO:0004725">
    <property type="term" value="F:protein tyrosine phosphatase activity"/>
    <property type="evidence" value="ECO:0007669"/>
    <property type="project" value="InterPro"/>
</dbReference>
<evidence type="ECO:0000313" key="5">
    <source>
        <dbReference type="EMBL" id="MPM68746.1"/>
    </source>
</evidence>
<feature type="domain" description="Phosphotyrosine protein phosphatase I" evidence="4">
    <location>
        <begin position="1"/>
        <end position="143"/>
    </location>
</feature>